<dbReference type="STRING" id="926571.NVIE_017700"/>
<dbReference type="AlphaFoldDB" id="A0A060HHF6"/>
<reference evidence="2 3" key="1">
    <citation type="journal article" date="2014" name="Int. J. Syst. Evol. Microbiol.">
        <title>Nitrososphaera viennensis gen. nov., sp. nov., an aerobic and mesophilic, ammonia-oxidizing archaeon from soil and a member of the archaeal phylum Thaumarchaeota.</title>
        <authorList>
            <person name="Stieglmeier M."/>
            <person name="Klingl A."/>
            <person name="Alves R.J."/>
            <person name="Rittmann S.K."/>
            <person name="Melcher M."/>
            <person name="Leisch N."/>
            <person name="Schleper C."/>
        </authorList>
    </citation>
    <scope>NUCLEOTIDE SEQUENCE [LARGE SCALE GENOMIC DNA]</scope>
    <source>
        <strain evidence="2">EN76</strain>
    </source>
</reference>
<keyword evidence="3" id="KW-1185">Reference proteome</keyword>
<dbReference type="KEGG" id="nvn:NVIE_017700"/>
<name>A0A060HHF6_9ARCH</name>
<evidence type="ECO:0000259" key="1">
    <source>
        <dbReference type="PROSITE" id="PS50234"/>
    </source>
</evidence>
<dbReference type="SUPFAM" id="SSF53300">
    <property type="entry name" value="vWA-like"/>
    <property type="match status" value="1"/>
</dbReference>
<dbReference type="Gene3D" id="3.40.50.410">
    <property type="entry name" value="von Willebrand factor, type A domain"/>
    <property type="match status" value="1"/>
</dbReference>
<dbReference type="InterPro" id="IPR036465">
    <property type="entry name" value="vWFA_dom_sf"/>
</dbReference>
<dbReference type="Proteomes" id="UP000027093">
    <property type="component" value="Chromosome"/>
</dbReference>
<organism evidence="2 3">
    <name type="scientific">Nitrososphaera viennensis EN76</name>
    <dbReference type="NCBI Taxonomy" id="926571"/>
    <lineage>
        <taxon>Archaea</taxon>
        <taxon>Nitrososphaerota</taxon>
        <taxon>Nitrososphaeria</taxon>
        <taxon>Nitrososphaerales</taxon>
        <taxon>Nitrososphaeraceae</taxon>
        <taxon>Nitrososphaera</taxon>
    </lineage>
</organism>
<dbReference type="PROSITE" id="PS50234">
    <property type="entry name" value="VWFA"/>
    <property type="match status" value="1"/>
</dbReference>
<evidence type="ECO:0000313" key="3">
    <source>
        <dbReference type="Proteomes" id="UP000027093"/>
    </source>
</evidence>
<feature type="domain" description="VWFA" evidence="1">
    <location>
        <begin position="362"/>
        <end position="534"/>
    </location>
</feature>
<gene>
    <name evidence="2" type="ORF">NVIE_017700</name>
</gene>
<sequence length="534" mass="60838">MATSDDKTMSKLEKAVMRNDVLLDIATFLARRWSGNDRTIITLAPDRPPATKPDKSQVTLPALAYYVGTDFQRYRQWRVALWYESMRMRHSSKVLSNEHAFGFLLNTLETKRVEILGLRDWEGMENELIFYEGISWQSRQLLNTIYGRYKIAEAFSQYFLTGYVKGELFGGELEKVQKAVEFANEVVKEALDNNYGTEWVEQQIPKLIKMLELDPLVSIPVLAPRTRMGASLTQQDVLKQIEKVVRTKKREKDSEEKSKEIYEGSDVLHEFEALVKESKKTENKGYDSLENFGLSVPDRMDVDETQIYDLDLIQKVKAAFREWKTGWVERHDETGEELDIETIVESLPKPFLSDVKLSIKSKVVLLLDHSSSIADVETEYKQATVALCEALSYLGVKFAVYAFSTENRQVKCWVVKPPTVKWSLVCARRLAQIKAVGGTPLAEVYGLLQPVLKSFKPDIFVTLTDGEPSDFDAVRAMVLSYRKVGIKMVAIGVGRNLNDAVGIGQNLKYLNYEKALSVSRLQDMPKKVIKLLRA</sequence>
<protein>
    <submittedName>
        <fullName evidence="2">Putative von Willebrand factor type A domain protein</fullName>
    </submittedName>
</protein>
<dbReference type="InterPro" id="IPR002035">
    <property type="entry name" value="VWF_A"/>
</dbReference>
<dbReference type="HOGENOM" id="CLU_523398_0_0_2"/>
<proteinExistence type="predicted"/>
<dbReference type="SMART" id="SM00327">
    <property type="entry name" value="VWA"/>
    <property type="match status" value="1"/>
</dbReference>
<accession>A0A060HHF6</accession>
<evidence type="ECO:0000313" key="2">
    <source>
        <dbReference type="EMBL" id="AIC16034.1"/>
    </source>
</evidence>
<dbReference type="EMBL" id="CP007536">
    <property type="protein sequence ID" value="AIC16034.1"/>
    <property type="molecule type" value="Genomic_DNA"/>
</dbReference>